<reference evidence="1 2" key="1">
    <citation type="journal article" date="2010" name="Stand. Genomic Sci.">
        <title>Complete genome sequence of Vulcanisaeta distributa type strain (IC-017).</title>
        <authorList>
            <person name="Mavromatis K."/>
            <person name="Sikorski J."/>
            <person name="Pabst E."/>
            <person name="Teshima H."/>
            <person name="Lapidus A."/>
            <person name="Lucas S."/>
            <person name="Nolan M."/>
            <person name="Glavina Del Rio T."/>
            <person name="Cheng J.F."/>
            <person name="Bruce D."/>
            <person name="Goodwin L."/>
            <person name="Pitluck S."/>
            <person name="Liolios K."/>
            <person name="Ivanova N."/>
            <person name="Mikhailova N."/>
            <person name="Pati A."/>
            <person name="Chen A."/>
            <person name="Palaniappan K."/>
            <person name="Land M."/>
            <person name="Hauser L."/>
            <person name="Chang Y.J."/>
            <person name="Jeffries C.D."/>
            <person name="Rohde M."/>
            <person name="Spring S."/>
            <person name="Goker M."/>
            <person name="Wirth R."/>
            <person name="Woyke T."/>
            <person name="Bristow J."/>
            <person name="Eisen J.A."/>
            <person name="Markowitz V."/>
            <person name="Hugenholtz P."/>
            <person name="Klenk H.P."/>
            <person name="Kyrpides N.C."/>
        </authorList>
    </citation>
    <scope>NUCLEOTIDE SEQUENCE [LARGE SCALE GENOMIC DNA]</scope>
    <source>
        <strain evidence="2">DSM 14429 / JCM 11212 / NBRC 100878 / IC-017</strain>
    </source>
</reference>
<dbReference type="RefSeq" id="WP_013336170.1">
    <property type="nucleotide sequence ID" value="NC_014537.1"/>
</dbReference>
<sequence length="97" mass="10795">MEDSIEDLLVGVEDGDVESFMKLIRFVEDNYRKVLYTMGYVELGDYILIKSCTYILLGSDGMAYALLGGDRPEVVNLETNGDINEVIDEVCGSGEEE</sequence>
<reference evidence="2" key="2">
    <citation type="journal article" date="2010" name="Stand. Genomic Sci.">
        <title>Complete genome sequence of Vulcanisaeta distributa type strain (IC-017T).</title>
        <authorList>
            <person name="Mavromatis K."/>
            <person name="Sikorski J."/>
            <person name="Pabst E."/>
            <person name="Teshima H."/>
            <person name="Lapidus A."/>
            <person name="Lucas S."/>
            <person name="Nolan M."/>
            <person name="Glavina Del Rio T."/>
            <person name="Cheng J."/>
            <person name="Bruce D."/>
            <person name="Goodwin L."/>
            <person name="Pitluck S."/>
            <person name="Liolios K."/>
            <person name="Ivanova N."/>
            <person name="Mikhailova N."/>
            <person name="Pati A."/>
            <person name="Chen A."/>
            <person name="Palaniappan K."/>
            <person name="Land M."/>
            <person name="Hauser L."/>
            <person name="Chang Y."/>
            <person name="Jeffries C."/>
            <person name="Rohde M."/>
            <person name="Spring S."/>
            <person name="Goker M."/>
            <person name="Wirth R."/>
            <person name="Woyke T."/>
            <person name="Bristow J."/>
            <person name="Eisen J."/>
            <person name="Markowitz V."/>
            <person name="Hugenholtz P."/>
            <person name="Klenk H."/>
            <person name="Kyrpides N."/>
        </authorList>
    </citation>
    <scope>NUCLEOTIDE SEQUENCE [LARGE SCALE GENOMIC DNA]</scope>
    <source>
        <strain evidence="2">DSM 14429 / JCM 11212 / NBRC 100878 / IC-017</strain>
    </source>
</reference>
<organism evidence="1 2">
    <name type="scientific">Vulcanisaeta distributa (strain DSM 14429 / JCM 11212 / NBRC 100878 / IC-017)</name>
    <dbReference type="NCBI Taxonomy" id="572478"/>
    <lineage>
        <taxon>Archaea</taxon>
        <taxon>Thermoproteota</taxon>
        <taxon>Thermoprotei</taxon>
        <taxon>Thermoproteales</taxon>
        <taxon>Thermoproteaceae</taxon>
        <taxon>Vulcanisaeta</taxon>
    </lineage>
</organism>
<gene>
    <name evidence="1" type="ordered locus">Vdis_1056</name>
</gene>
<name>E1QQF0_VULDI</name>
<dbReference type="EMBL" id="CP002100">
    <property type="protein sequence ID" value="ADN50445.1"/>
    <property type="molecule type" value="Genomic_DNA"/>
</dbReference>
<accession>E1QQF0</accession>
<dbReference type="AlphaFoldDB" id="E1QQF0"/>
<dbReference type="KEGG" id="vdi:Vdis_1056"/>
<dbReference type="eggNOG" id="arCOG13834">
    <property type="taxonomic scope" value="Archaea"/>
</dbReference>
<dbReference type="GeneID" id="9751987"/>
<evidence type="ECO:0000313" key="2">
    <source>
        <dbReference type="Proteomes" id="UP000006681"/>
    </source>
</evidence>
<protein>
    <submittedName>
        <fullName evidence="1">Uncharacterized protein</fullName>
    </submittedName>
</protein>
<dbReference type="Proteomes" id="UP000006681">
    <property type="component" value="Chromosome"/>
</dbReference>
<dbReference type="HOGENOM" id="CLU_2353376_0_0_2"/>
<evidence type="ECO:0000313" key="1">
    <source>
        <dbReference type="EMBL" id="ADN50445.1"/>
    </source>
</evidence>
<keyword evidence="2" id="KW-1185">Reference proteome</keyword>
<proteinExistence type="predicted"/>
<dbReference type="OrthoDB" id="24396at2157"/>